<gene>
    <name evidence="1" type="ORF">AOX56_21660</name>
</gene>
<evidence type="ECO:0000313" key="2">
    <source>
        <dbReference type="Proteomes" id="UP000233526"/>
    </source>
</evidence>
<comment type="caution">
    <text evidence="1">The sequence shown here is derived from an EMBL/GenBank/DDBJ whole genome shotgun (WGS) entry which is preliminary data.</text>
</comment>
<proteinExistence type="predicted"/>
<reference evidence="1 2" key="1">
    <citation type="journal article" date="2017" name="Front. Microbiol.">
        <title>Strong Genomic and Phenotypic Heterogeneity in the Aeromonas sobria Species Complex.</title>
        <authorList>
            <person name="Gauthier J."/>
            <person name="Vincent A.T."/>
            <person name="Charette S.J."/>
            <person name="Derome N."/>
        </authorList>
    </citation>
    <scope>NUCLEOTIDE SEQUENCE [LARGE SCALE GENOMIC DNA]</scope>
    <source>
        <strain evidence="1 2">JF2635</strain>
    </source>
</reference>
<name>A0A2N3IPM3_AERSO</name>
<accession>A0A2N3IPM3</accession>
<dbReference type="Proteomes" id="UP000233526">
    <property type="component" value="Unassembled WGS sequence"/>
</dbReference>
<dbReference type="EMBL" id="LJZX01000065">
    <property type="protein sequence ID" value="PKQ73201.1"/>
    <property type="molecule type" value="Genomic_DNA"/>
</dbReference>
<dbReference type="AlphaFoldDB" id="A0A2N3IPM3"/>
<sequence length="104" mass="11416">MTKALNHGAICGRIFAVMPTLTKQQEAMLLDNLDGMTESELRKYAANANVLAKGPLHLRDEQMLLSLSRQLAHLSTGQAGVMNFTAKNMDCLTAELKHLTETDC</sequence>
<dbReference type="RefSeq" id="WP_101320236.1">
    <property type="nucleotide sequence ID" value="NZ_CAWNSS010000065.1"/>
</dbReference>
<evidence type="ECO:0000313" key="1">
    <source>
        <dbReference type="EMBL" id="PKQ73201.1"/>
    </source>
</evidence>
<protein>
    <submittedName>
        <fullName evidence="1">Uncharacterized protein</fullName>
    </submittedName>
</protein>
<organism evidence="1 2">
    <name type="scientific">Aeromonas sobria</name>
    <dbReference type="NCBI Taxonomy" id="646"/>
    <lineage>
        <taxon>Bacteria</taxon>
        <taxon>Pseudomonadati</taxon>
        <taxon>Pseudomonadota</taxon>
        <taxon>Gammaproteobacteria</taxon>
        <taxon>Aeromonadales</taxon>
        <taxon>Aeromonadaceae</taxon>
        <taxon>Aeromonas</taxon>
    </lineage>
</organism>